<comment type="caution">
    <text evidence="1">The sequence shown here is derived from an EMBL/GenBank/DDBJ whole genome shotgun (WGS) entry which is preliminary data.</text>
</comment>
<dbReference type="EMBL" id="NKXS01001813">
    <property type="protein sequence ID" value="PIN16706.1"/>
    <property type="molecule type" value="Genomic_DNA"/>
</dbReference>
<accession>A0A2G9HGS3</accession>
<dbReference type="OrthoDB" id="1001083at2759"/>
<keyword evidence="2" id="KW-1185">Reference proteome</keyword>
<name>A0A2G9HGS3_9LAMI</name>
<gene>
    <name evidence="1" type="ORF">CDL12_10641</name>
</gene>
<proteinExistence type="predicted"/>
<evidence type="ECO:0000313" key="1">
    <source>
        <dbReference type="EMBL" id="PIN16706.1"/>
    </source>
</evidence>
<dbReference type="Proteomes" id="UP000231279">
    <property type="component" value="Unassembled WGS sequence"/>
</dbReference>
<reference evidence="2" key="1">
    <citation type="journal article" date="2018" name="Gigascience">
        <title>Genome assembly of the Pink Ipe (Handroanthus impetiginosus, Bignoniaceae), a highly valued, ecologically keystone Neotropical timber forest tree.</title>
        <authorList>
            <person name="Silva-Junior O.B."/>
            <person name="Grattapaglia D."/>
            <person name="Novaes E."/>
            <person name="Collevatti R.G."/>
        </authorList>
    </citation>
    <scope>NUCLEOTIDE SEQUENCE [LARGE SCALE GENOMIC DNA]</scope>
    <source>
        <strain evidence="2">cv. UFG-1</strain>
    </source>
</reference>
<organism evidence="1 2">
    <name type="scientific">Handroanthus impetiginosus</name>
    <dbReference type="NCBI Taxonomy" id="429701"/>
    <lineage>
        <taxon>Eukaryota</taxon>
        <taxon>Viridiplantae</taxon>
        <taxon>Streptophyta</taxon>
        <taxon>Embryophyta</taxon>
        <taxon>Tracheophyta</taxon>
        <taxon>Spermatophyta</taxon>
        <taxon>Magnoliopsida</taxon>
        <taxon>eudicotyledons</taxon>
        <taxon>Gunneridae</taxon>
        <taxon>Pentapetalae</taxon>
        <taxon>asterids</taxon>
        <taxon>lamiids</taxon>
        <taxon>Lamiales</taxon>
        <taxon>Bignoniaceae</taxon>
        <taxon>Crescentiina</taxon>
        <taxon>Tabebuia alliance</taxon>
        <taxon>Handroanthus</taxon>
    </lineage>
</organism>
<protein>
    <recommendedName>
        <fullName evidence="3">RNase H type-1 domain-containing protein</fullName>
    </recommendedName>
</protein>
<dbReference type="AlphaFoldDB" id="A0A2G9HGS3"/>
<evidence type="ECO:0008006" key="3">
    <source>
        <dbReference type="Google" id="ProtNLM"/>
    </source>
</evidence>
<sequence length="72" mass="8138">MFEEYLMIGIRIVARNHKVECLAWKTLLVSASLDLEAVEMVAAKYVCGLTYSFFWLCISIEGDCFGVIKALN</sequence>
<evidence type="ECO:0000313" key="2">
    <source>
        <dbReference type="Proteomes" id="UP000231279"/>
    </source>
</evidence>